<gene>
    <name evidence="1" type="ORF">Cvel_11959</name>
</gene>
<organism evidence="1">
    <name type="scientific">Chromera velia CCMP2878</name>
    <dbReference type="NCBI Taxonomy" id="1169474"/>
    <lineage>
        <taxon>Eukaryota</taxon>
        <taxon>Sar</taxon>
        <taxon>Alveolata</taxon>
        <taxon>Colpodellida</taxon>
        <taxon>Chromeraceae</taxon>
        <taxon>Chromera</taxon>
    </lineage>
</organism>
<dbReference type="EMBL" id="CDMZ01005686">
    <property type="protein sequence ID" value="CEM53434.1"/>
    <property type="molecule type" value="Genomic_DNA"/>
</dbReference>
<sequence>MSPDRSCSDTMSGNDRPGTLLSVPLTLTYFYLTKTVVLPVMTILSTEIVSAITTYFSEDFSETTTTEEIFQTYETSSMTETSLHL</sequence>
<name>A0A0G4I8H6_9ALVE</name>
<protein>
    <submittedName>
        <fullName evidence="1">Uncharacterized protein</fullName>
    </submittedName>
</protein>
<reference evidence="1" key="1">
    <citation type="submission" date="2014-11" db="EMBL/GenBank/DDBJ databases">
        <authorList>
            <person name="Otto D Thomas"/>
            <person name="Naeem Raeece"/>
        </authorList>
    </citation>
    <scope>NUCLEOTIDE SEQUENCE</scope>
</reference>
<dbReference type="VEuPathDB" id="CryptoDB:Cvel_11959"/>
<evidence type="ECO:0000313" key="1">
    <source>
        <dbReference type="EMBL" id="CEM53434.1"/>
    </source>
</evidence>
<accession>A0A0G4I8H6</accession>
<dbReference type="AlphaFoldDB" id="A0A0G4I8H6"/>
<proteinExistence type="predicted"/>